<feature type="chain" id="PRO_5015712529" description="PEP-CTERM sorting domain-containing protein" evidence="2">
    <location>
        <begin position="23"/>
        <end position="227"/>
    </location>
</feature>
<accession>A0A2T3NY79</accession>
<organism evidence="3 4">
    <name type="scientific">Photobacterium sanctipauli</name>
    <dbReference type="NCBI Taxonomy" id="1342794"/>
    <lineage>
        <taxon>Bacteria</taxon>
        <taxon>Pseudomonadati</taxon>
        <taxon>Pseudomonadota</taxon>
        <taxon>Gammaproteobacteria</taxon>
        <taxon>Vibrionales</taxon>
        <taxon>Vibrionaceae</taxon>
        <taxon>Photobacterium</taxon>
    </lineage>
</organism>
<keyword evidence="4" id="KW-1185">Reference proteome</keyword>
<sequence>MTIKHAFACFIFSSLLSSQTLAGPIIQGSGDNYVAWEAEIGTITDPDGDQRTFEIQNDASASGGQAIVAPRSGDQSIDDGHATYSILFNQAGTYELFVLMRGSGGCCNSLYIPPSGDFGLDLVTNNRISPNTSSGPYDWVDTRGEGNYTVDISDVGTVLEFTVGARERLTFVDRFVLWNRQDGNNPFPSDLNDLNSLRNSTIPAPGSLAIMIIALAGLYRVRTKRVI</sequence>
<evidence type="ECO:0008006" key="5">
    <source>
        <dbReference type="Google" id="ProtNLM"/>
    </source>
</evidence>
<dbReference type="Proteomes" id="UP000241771">
    <property type="component" value="Unassembled WGS sequence"/>
</dbReference>
<feature type="signal peptide" evidence="2">
    <location>
        <begin position="1"/>
        <end position="22"/>
    </location>
</feature>
<gene>
    <name evidence="3" type="ORF">C9I98_04665</name>
</gene>
<keyword evidence="1" id="KW-0472">Membrane</keyword>
<protein>
    <recommendedName>
        <fullName evidence="5">PEP-CTERM sorting domain-containing protein</fullName>
    </recommendedName>
</protein>
<dbReference type="EMBL" id="PYMA01000002">
    <property type="protein sequence ID" value="PSW21245.1"/>
    <property type="molecule type" value="Genomic_DNA"/>
</dbReference>
<evidence type="ECO:0000313" key="3">
    <source>
        <dbReference type="EMBL" id="PSW21245.1"/>
    </source>
</evidence>
<evidence type="ECO:0000256" key="2">
    <source>
        <dbReference type="SAM" id="SignalP"/>
    </source>
</evidence>
<dbReference type="AlphaFoldDB" id="A0A2T3NY79"/>
<comment type="caution">
    <text evidence="3">The sequence shown here is derived from an EMBL/GenBank/DDBJ whole genome shotgun (WGS) entry which is preliminary data.</text>
</comment>
<evidence type="ECO:0000256" key="1">
    <source>
        <dbReference type="SAM" id="Phobius"/>
    </source>
</evidence>
<name>A0A2T3NY79_9GAMM</name>
<dbReference type="RefSeq" id="WP_036818923.1">
    <property type="nucleotide sequence ID" value="NZ_JGVO01000179.1"/>
</dbReference>
<proteinExistence type="predicted"/>
<evidence type="ECO:0000313" key="4">
    <source>
        <dbReference type="Proteomes" id="UP000241771"/>
    </source>
</evidence>
<feature type="transmembrane region" description="Helical" evidence="1">
    <location>
        <begin position="202"/>
        <end position="221"/>
    </location>
</feature>
<keyword evidence="1" id="KW-1133">Transmembrane helix</keyword>
<keyword evidence="2" id="KW-0732">Signal</keyword>
<keyword evidence="1" id="KW-0812">Transmembrane</keyword>
<reference evidence="3 4" key="1">
    <citation type="submission" date="2018-01" db="EMBL/GenBank/DDBJ databases">
        <title>Whole genome sequencing of Histamine producing bacteria.</title>
        <authorList>
            <person name="Butler K."/>
        </authorList>
    </citation>
    <scope>NUCLEOTIDE SEQUENCE [LARGE SCALE GENOMIC DNA]</scope>
    <source>
        <strain evidence="3 4">DSM 100436</strain>
    </source>
</reference>